<dbReference type="GO" id="GO:0005739">
    <property type="term" value="C:mitochondrion"/>
    <property type="evidence" value="ECO:0007669"/>
    <property type="project" value="TreeGrafter"/>
</dbReference>
<accession>A0A5B7IPB0</accession>
<sequence length="75" mass="9001">MCDCHRGCAVVSPPHLDPGTFKPQKVLILTKLSRYEFERRRHPELTEKELEKCLRLRGSDYNNLLYHHYIHKFVH</sequence>
<evidence type="ECO:0000313" key="1">
    <source>
        <dbReference type="EMBL" id="MPC84213.1"/>
    </source>
</evidence>
<keyword evidence="1" id="KW-0808">Transferase</keyword>
<keyword evidence="1" id="KW-0418">Kinase</keyword>
<dbReference type="AlphaFoldDB" id="A0A5B7IPB0"/>
<comment type="caution">
    <text evidence="1">The sequence shown here is derived from an EMBL/GenBank/DDBJ whole genome shotgun (WGS) entry which is preliminary data.</text>
</comment>
<protein>
    <submittedName>
        <fullName evidence="1">NAD kinase 2, mitochondrial</fullName>
    </submittedName>
</protein>
<dbReference type="Proteomes" id="UP000324222">
    <property type="component" value="Unassembled WGS sequence"/>
</dbReference>
<proteinExistence type="predicted"/>
<name>A0A5B7IPB0_PORTR</name>
<dbReference type="PANTHER" id="PTHR13158:SF5">
    <property type="entry name" value="NAD KINASE 2, MITOCHONDRIAL"/>
    <property type="match status" value="1"/>
</dbReference>
<gene>
    <name evidence="1" type="primary">Nadk2</name>
    <name evidence="1" type="ORF">E2C01_078942</name>
</gene>
<keyword evidence="2" id="KW-1185">Reference proteome</keyword>
<dbReference type="EMBL" id="VSRR010064789">
    <property type="protein sequence ID" value="MPC84213.1"/>
    <property type="molecule type" value="Genomic_DNA"/>
</dbReference>
<dbReference type="OrthoDB" id="185618at2759"/>
<organism evidence="1 2">
    <name type="scientific">Portunus trituberculatus</name>
    <name type="common">Swimming crab</name>
    <name type="synonym">Neptunus trituberculatus</name>
    <dbReference type="NCBI Taxonomy" id="210409"/>
    <lineage>
        <taxon>Eukaryota</taxon>
        <taxon>Metazoa</taxon>
        <taxon>Ecdysozoa</taxon>
        <taxon>Arthropoda</taxon>
        <taxon>Crustacea</taxon>
        <taxon>Multicrustacea</taxon>
        <taxon>Malacostraca</taxon>
        <taxon>Eumalacostraca</taxon>
        <taxon>Eucarida</taxon>
        <taxon>Decapoda</taxon>
        <taxon>Pleocyemata</taxon>
        <taxon>Brachyura</taxon>
        <taxon>Eubrachyura</taxon>
        <taxon>Portunoidea</taxon>
        <taxon>Portunidae</taxon>
        <taxon>Portuninae</taxon>
        <taxon>Portunus</taxon>
    </lineage>
</organism>
<dbReference type="GO" id="GO:0019674">
    <property type="term" value="P:NAD+ metabolic process"/>
    <property type="evidence" value="ECO:0007669"/>
    <property type="project" value="TreeGrafter"/>
</dbReference>
<dbReference type="PANTHER" id="PTHR13158">
    <property type="match status" value="1"/>
</dbReference>
<reference evidence="1 2" key="1">
    <citation type="submission" date="2019-05" db="EMBL/GenBank/DDBJ databases">
        <title>Another draft genome of Portunus trituberculatus and its Hox gene families provides insights of decapod evolution.</title>
        <authorList>
            <person name="Jeong J.-H."/>
            <person name="Song I."/>
            <person name="Kim S."/>
            <person name="Choi T."/>
            <person name="Kim D."/>
            <person name="Ryu S."/>
            <person name="Kim W."/>
        </authorList>
    </citation>
    <scope>NUCLEOTIDE SEQUENCE [LARGE SCALE GENOMIC DNA]</scope>
    <source>
        <tissue evidence="1">Muscle</tissue>
    </source>
</reference>
<dbReference type="GO" id="GO:0003951">
    <property type="term" value="F:NAD+ kinase activity"/>
    <property type="evidence" value="ECO:0007669"/>
    <property type="project" value="TreeGrafter"/>
</dbReference>
<evidence type="ECO:0000313" key="2">
    <source>
        <dbReference type="Proteomes" id="UP000324222"/>
    </source>
</evidence>